<dbReference type="AlphaFoldDB" id="A0AAE5EXU5"/>
<accession>A0AAE5EXU5</accession>
<feature type="transmembrane region" description="Helical" evidence="1">
    <location>
        <begin position="21"/>
        <end position="39"/>
    </location>
</feature>
<gene>
    <name evidence="2" type="ORF">BCD95_004018</name>
</gene>
<proteinExistence type="predicted"/>
<feature type="transmembrane region" description="Helical" evidence="1">
    <location>
        <begin position="45"/>
        <end position="60"/>
    </location>
</feature>
<evidence type="ECO:0000313" key="3">
    <source>
        <dbReference type="Proteomes" id="UP000822184"/>
    </source>
</evidence>
<dbReference type="GO" id="GO:0016757">
    <property type="term" value="F:glycosyltransferase activity"/>
    <property type="evidence" value="ECO:0007669"/>
    <property type="project" value="UniProtKB-KW"/>
</dbReference>
<name>A0AAE5EXU5_CLOBE</name>
<organism evidence="2 3">
    <name type="scientific">Clostridium beijerinckii</name>
    <name type="common">Clostridium MP</name>
    <dbReference type="NCBI Taxonomy" id="1520"/>
    <lineage>
        <taxon>Bacteria</taxon>
        <taxon>Bacillati</taxon>
        <taxon>Bacillota</taxon>
        <taxon>Clostridia</taxon>
        <taxon>Eubacteriales</taxon>
        <taxon>Clostridiaceae</taxon>
        <taxon>Clostridium</taxon>
    </lineage>
</organism>
<keyword evidence="2" id="KW-0808">Transferase</keyword>
<evidence type="ECO:0000313" key="2">
    <source>
        <dbReference type="EMBL" id="NSB15759.1"/>
    </source>
</evidence>
<dbReference type="EMBL" id="JABTDW010000001">
    <property type="protein sequence ID" value="NSB15759.1"/>
    <property type="molecule type" value="Genomic_DNA"/>
</dbReference>
<keyword evidence="1" id="KW-0472">Membrane</keyword>
<dbReference type="Proteomes" id="UP000822184">
    <property type="component" value="Unassembled WGS sequence"/>
</dbReference>
<evidence type="ECO:0000256" key="1">
    <source>
        <dbReference type="SAM" id="Phobius"/>
    </source>
</evidence>
<keyword evidence="1" id="KW-1133">Transmembrane helix</keyword>
<feature type="transmembrane region" description="Helical" evidence="1">
    <location>
        <begin position="65"/>
        <end position="85"/>
    </location>
</feature>
<keyword evidence="2" id="KW-0328">Glycosyltransferase</keyword>
<comment type="caution">
    <text evidence="2">The sequence shown here is derived from an EMBL/GenBank/DDBJ whole genome shotgun (WGS) entry which is preliminary data.</text>
</comment>
<keyword evidence="1" id="KW-0812">Transmembrane</keyword>
<reference evidence="2" key="1">
    <citation type="submission" date="2020-06" db="EMBL/GenBank/DDBJ databases">
        <title>Genomic insights into acetone-butanol-ethanol (ABE) fermentation by sequencing solventogenic clostridia strains.</title>
        <authorList>
            <person name="Brown S."/>
        </authorList>
    </citation>
    <scope>NUCLEOTIDE SEQUENCE</scope>
    <source>
        <strain evidence="2">DJ123</strain>
    </source>
</reference>
<feature type="transmembrane region" description="Helical" evidence="1">
    <location>
        <begin position="91"/>
        <end position="111"/>
    </location>
</feature>
<sequence length="134" mass="15330">MFIILTTLIGWIIYIKGNDRKYISAISLLQIAGVVTFSVGMHERYLFPAVALSILAFIYSKDRRFFIMAIGFSITSYINISTVFFKTNTSIFEILLKVTSLFNVILVLYLVKVIIDNTVKKFSLKIDNKESELL</sequence>
<protein>
    <submittedName>
        <fullName evidence="2">Gpi18-like mannosyltransferase</fullName>
    </submittedName>
</protein>
<dbReference type="RefSeq" id="WP_241426012.1">
    <property type="nucleotide sequence ID" value="NZ_JABTDW010000001.1"/>
</dbReference>